<reference evidence="5 6" key="1">
    <citation type="submission" date="2016-03" db="EMBL/GenBank/DDBJ databases">
        <authorList>
            <person name="Ploux O."/>
        </authorList>
    </citation>
    <scope>NUCLEOTIDE SEQUENCE [LARGE SCALE GENOMIC DNA]</scope>
    <source>
        <strain evidence="5 6">UAMH 11012</strain>
    </source>
</reference>
<accession>A0A1L7WV64</accession>
<evidence type="ECO:0000256" key="2">
    <source>
        <dbReference type="ARBA" id="ARBA00022603"/>
    </source>
</evidence>
<name>A0A1L7WV64_9HELO</name>
<dbReference type="AlphaFoldDB" id="A0A1L7WV64"/>
<evidence type="ECO:0000259" key="4">
    <source>
        <dbReference type="Pfam" id="PF08241"/>
    </source>
</evidence>
<evidence type="ECO:0000313" key="5">
    <source>
        <dbReference type="EMBL" id="CZR56661.1"/>
    </source>
</evidence>
<gene>
    <name evidence="5" type="ORF">PAC_06550</name>
</gene>
<dbReference type="SUPFAM" id="SSF53335">
    <property type="entry name" value="S-adenosyl-L-methionine-dependent methyltransferases"/>
    <property type="match status" value="1"/>
</dbReference>
<dbReference type="GO" id="GO:0008757">
    <property type="term" value="F:S-adenosylmethionine-dependent methyltransferase activity"/>
    <property type="evidence" value="ECO:0007669"/>
    <property type="project" value="InterPro"/>
</dbReference>
<dbReference type="InterPro" id="IPR051419">
    <property type="entry name" value="Lys/N-term_MeTrsfase_sf"/>
</dbReference>
<keyword evidence="3" id="KW-0808">Transferase</keyword>
<dbReference type="InterPro" id="IPR013216">
    <property type="entry name" value="Methyltransf_11"/>
</dbReference>
<organism evidence="5 6">
    <name type="scientific">Phialocephala subalpina</name>
    <dbReference type="NCBI Taxonomy" id="576137"/>
    <lineage>
        <taxon>Eukaryota</taxon>
        <taxon>Fungi</taxon>
        <taxon>Dikarya</taxon>
        <taxon>Ascomycota</taxon>
        <taxon>Pezizomycotina</taxon>
        <taxon>Leotiomycetes</taxon>
        <taxon>Helotiales</taxon>
        <taxon>Mollisiaceae</taxon>
        <taxon>Phialocephala</taxon>
        <taxon>Phialocephala fortinii species complex</taxon>
    </lineage>
</organism>
<dbReference type="Gene3D" id="3.40.50.150">
    <property type="entry name" value="Vaccinia Virus protein VP39"/>
    <property type="match status" value="1"/>
</dbReference>
<evidence type="ECO:0000313" key="6">
    <source>
        <dbReference type="Proteomes" id="UP000184330"/>
    </source>
</evidence>
<keyword evidence="6" id="KW-1185">Reference proteome</keyword>
<dbReference type="PANTHER" id="PTHR12176:SF80">
    <property type="entry name" value="EEF1A LYSINE METHYLTRANSFERASE 4"/>
    <property type="match status" value="1"/>
</dbReference>
<protein>
    <recommendedName>
        <fullName evidence="4">Methyltransferase type 11 domain-containing protein</fullName>
    </recommendedName>
</protein>
<dbReference type="Proteomes" id="UP000184330">
    <property type="component" value="Unassembled WGS sequence"/>
</dbReference>
<keyword evidence="2" id="KW-0489">Methyltransferase</keyword>
<dbReference type="GO" id="GO:0032259">
    <property type="term" value="P:methylation"/>
    <property type="evidence" value="ECO:0007669"/>
    <property type="project" value="UniProtKB-KW"/>
</dbReference>
<evidence type="ECO:0000256" key="3">
    <source>
        <dbReference type="ARBA" id="ARBA00022679"/>
    </source>
</evidence>
<dbReference type="EMBL" id="FJOG01000008">
    <property type="protein sequence ID" value="CZR56661.1"/>
    <property type="molecule type" value="Genomic_DNA"/>
</dbReference>
<feature type="domain" description="Methyltransferase type 11" evidence="4">
    <location>
        <begin position="64"/>
        <end position="171"/>
    </location>
</feature>
<dbReference type="PANTHER" id="PTHR12176">
    <property type="entry name" value="SAM-DEPENDENT METHYLTRANSFERASE SUPERFAMILY PROTEIN"/>
    <property type="match status" value="1"/>
</dbReference>
<sequence>MVKEEDLVALAHPEYWNERYILEQKAQNGDKSVLGAYEWLSTFETLRPLLAKYLPSSSHNPHILHLGCGNSSLTADLYSLGYTNQTSIDFAPFVIDAMKAKYASLDTRWLYMDARHTSFPDASIDVAIDKSTLDAMMHGSQWDPPDDVRENVGKYVDEVGRVLKPGGQFLCITYRQPHFIKPLLRREKLWTLDLEVLSGSASFDYFVFVMKRL</sequence>
<comment type="similarity">
    <text evidence="1">Belongs to the methyltransferase superfamily.</text>
</comment>
<dbReference type="Pfam" id="PF08241">
    <property type="entry name" value="Methyltransf_11"/>
    <property type="match status" value="1"/>
</dbReference>
<dbReference type="InterPro" id="IPR029063">
    <property type="entry name" value="SAM-dependent_MTases_sf"/>
</dbReference>
<proteinExistence type="inferred from homology"/>
<dbReference type="CDD" id="cd02440">
    <property type="entry name" value="AdoMet_MTases"/>
    <property type="match status" value="1"/>
</dbReference>
<evidence type="ECO:0000256" key="1">
    <source>
        <dbReference type="ARBA" id="ARBA00008361"/>
    </source>
</evidence>
<dbReference type="OrthoDB" id="411785at2759"/>